<evidence type="ECO:0000313" key="6">
    <source>
        <dbReference type="Proteomes" id="UP001168098"/>
    </source>
</evidence>
<dbReference type="PANTHER" id="PTHR11926:SF1402">
    <property type="entry name" value="GLYCOSYLTRANSFERASE"/>
    <property type="match status" value="1"/>
</dbReference>
<dbReference type="GO" id="GO:0080044">
    <property type="term" value="F:quercetin 7-O-glucosyltransferase activity"/>
    <property type="evidence" value="ECO:0007669"/>
    <property type="project" value="TreeGrafter"/>
</dbReference>
<dbReference type="SUPFAM" id="SSF53756">
    <property type="entry name" value="UDP-Glycosyltransferase/glycogen phosphorylase"/>
    <property type="match status" value="1"/>
</dbReference>
<dbReference type="FunFam" id="3.40.50.2000:FF:000122">
    <property type="entry name" value="Glycosyltransferase"/>
    <property type="match status" value="1"/>
</dbReference>
<dbReference type="FunFam" id="3.40.50.2000:FF:000300">
    <property type="entry name" value="Glycosyltransferase"/>
    <property type="match status" value="1"/>
</dbReference>
<dbReference type="InterPro" id="IPR002213">
    <property type="entry name" value="UDP_glucos_trans"/>
</dbReference>
<gene>
    <name evidence="5" type="ORF">PVL29_001087</name>
</gene>
<protein>
    <recommendedName>
        <fullName evidence="4">Glycosyltransferase</fullName>
        <ecNumber evidence="4">2.4.1.-</ecNumber>
    </recommendedName>
</protein>
<evidence type="ECO:0000256" key="4">
    <source>
        <dbReference type="RuleBase" id="RU362057"/>
    </source>
</evidence>
<dbReference type="EC" id="2.4.1.-" evidence="4"/>
<keyword evidence="3" id="KW-0328">Glycosyltransferase</keyword>
<comment type="caution">
    <text evidence="5">The sequence shown here is derived from an EMBL/GenBank/DDBJ whole genome shotgun (WGS) entry which is preliminary data.</text>
</comment>
<accession>A0AA39APG0</accession>
<dbReference type="InterPro" id="IPR035595">
    <property type="entry name" value="UDP_glycos_trans_CS"/>
</dbReference>
<dbReference type="GO" id="GO:0080043">
    <property type="term" value="F:quercetin 3-O-glucosyltransferase activity"/>
    <property type="evidence" value="ECO:0007669"/>
    <property type="project" value="TreeGrafter"/>
</dbReference>
<evidence type="ECO:0000256" key="3">
    <source>
        <dbReference type="RuleBase" id="RU003718"/>
    </source>
</evidence>
<dbReference type="Pfam" id="PF00201">
    <property type="entry name" value="UDPGT"/>
    <property type="match status" value="1"/>
</dbReference>
<organism evidence="5 6">
    <name type="scientific">Vitis rotundifolia</name>
    <name type="common">Muscadine grape</name>
    <dbReference type="NCBI Taxonomy" id="103349"/>
    <lineage>
        <taxon>Eukaryota</taxon>
        <taxon>Viridiplantae</taxon>
        <taxon>Streptophyta</taxon>
        <taxon>Embryophyta</taxon>
        <taxon>Tracheophyta</taxon>
        <taxon>Spermatophyta</taxon>
        <taxon>Magnoliopsida</taxon>
        <taxon>eudicotyledons</taxon>
        <taxon>Gunneridae</taxon>
        <taxon>Pentapetalae</taxon>
        <taxon>rosids</taxon>
        <taxon>Vitales</taxon>
        <taxon>Vitaceae</taxon>
        <taxon>Viteae</taxon>
        <taxon>Vitis</taxon>
    </lineage>
</organism>
<evidence type="ECO:0000256" key="1">
    <source>
        <dbReference type="ARBA" id="ARBA00009995"/>
    </source>
</evidence>
<keyword evidence="6" id="KW-1185">Reference proteome</keyword>
<sequence length="451" mass="51263">MKYMKRPMILLVPYPAQGHVTPLLKLASCLVTRGFMPVMITPEFIHRQIAPRIDAKDGILCMSIPDGVDEDVPRDFFTIEMTMENTMPVYLERLIRKLDEDGRVVCMVVDLLASWAIKVADHCGVPAAGFWPAMLATYGLISAIPELIRTGLISETGIPEEQRKICFLPCQPELSTEDLPWLIGTFAAKRARFEFWTRTFARAKTLPWILVNSFPEECIDGKLQNQLIYSPGDGPHLLQIGPLIKHASIRTPSLWEEDFNCLDWLEQQKPCTVVYISFGSWVSPIGERRIGDLALALEASGRPFIWVLRPNWREGLPVGYLERVSKQGKVVSWAPQMELLQHEAVGCYLTHCGWNSTLEAIQCQKRLLCYPVAGDQFVNCAYIVKVWQIGVRIHGFGQRDLEEGMRKVMEDSEMNKRLSKLNERIMGEEASLRVMTNITTFTDNLEKHVVN</sequence>
<dbReference type="EMBL" id="JARBHA010000001">
    <property type="protein sequence ID" value="KAJ9709439.1"/>
    <property type="molecule type" value="Genomic_DNA"/>
</dbReference>
<reference evidence="5 6" key="1">
    <citation type="journal article" date="2023" name="BMC Biotechnol.">
        <title>Vitis rotundifolia cv Carlos genome sequencing.</title>
        <authorList>
            <person name="Huff M."/>
            <person name="Hulse-Kemp A."/>
            <person name="Scheffler B."/>
            <person name="Youngblood R."/>
            <person name="Simpson S."/>
            <person name="Babiker E."/>
            <person name="Staton M."/>
        </authorList>
    </citation>
    <scope>NUCLEOTIDE SEQUENCE [LARGE SCALE GENOMIC DNA]</scope>
    <source>
        <tissue evidence="5">Leaf</tissue>
    </source>
</reference>
<dbReference type="PROSITE" id="PS00375">
    <property type="entry name" value="UDPGT"/>
    <property type="match status" value="1"/>
</dbReference>
<dbReference type="PANTHER" id="PTHR11926">
    <property type="entry name" value="GLUCOSYL/GLUCURONOSYL TRANSFERASES"/>
    <property type="match status" value="1"/>
</dbReference>
<evidence type="ECO:0000313" key="5">
    <source>
        <dbReference type="EMBL" id="KAJ9709439.1"/>
    </source>
</evidence>
<name>A0AA39APG0_VITRO</name>
<proteinExistence type="inferred from homology"/>
<keyword evidence="2 3" id="KW-0808">Transferase</keyword>
<dbReference type="CDD" id="cd03784">
    <property type="entry name" value="GT1_Gtf-like"/>
    <property type="match status" value="1"/>
</dbReference>
<evidence type="ECO:0000256" key="2">
    <source>
        <dbReference type="ARBA" id="ARBA00022679"/>
    </source>
</evidence>
<dbReference type="Proteomes" id="UP001168098">
    <property type="component" value="Unassembled WGS sequence"/>
</dbReference>
<comment type="similarity">
    <text evidence="1 3">Belongs to the UDP-glycosyltransferase family.</text>
</comment>
<dbReference type="AlphaFoldDB" id="A0AA39APG0"/>
<dbReference type="Gene3D" id="3.40.50.2000">
    <property type="entry name" value="Glycogen Phosphorylase B"/>
    <property type="match status" value="2"/>
</dbReference>